<gene>
    <name evidence="2" type="ORF">PLEPLA_LOCUS21932</name>
</gene>
<accession>A0A9N7UPG2</accession>
<keyword evidence="3" id="KW-1185">Reference proteome</keyword>
<dbReference type="AlphaFoldDB" id="A0A9N7UPG2"/>
<sequence length="161" mass="17471">MAPYICQPPPWSLENTAGIKQRDQTDERRTEVDEFNGSTEEEGRRRGGGGGREPCGAKGERPGFTCNFSSSVIMSSLCLALAAGVRPPPNPVTFPPPLFPITEYRQSQPLNLFSAASPSLALSLCLEREAAPSGPSREALRAQYVAALRRTVVEHKPIVFT</sequence>
<evidence type="ECO:0000256" key="1">
    <source>
        <dbReference type="SAM" id="MobiDB-lite"/>
    </source>
</evidence>
<reference evidence="2" key="1">
    <citation type="submission" date="2020-03" db="EMBL/GenBank/DDBJ databases">
        <authorList>
            <person name="Weist P."/>
        </authorList>
    </citation>
    <scope>NUCLEOTIDE SEQUENCE</scope>
</reference>
<comment type="caution">
    <text evidence="2">The sequence shown here is derived from an EMBL/GenBank/DDBJ whole genome shotgun (WGS) entry which is preliminary data.</text>
</comment>
<feature type="compositionally biased region" description="Basic and acidic residues" evidence="1">
    <location>
        <begin position="20"/>
        <end position="32"/>
    </location>
</feature>
<feature type="compositionally biased region" description="Pro residues" evidence="1">
    <location>
        <begin position="1"/>
        <end position="11"/>
    </location>
</feature>
<dbReference type="EMBL" id="CADEAL010001602">
    <property type="protein sequence ID" value="CAB1433841.1"/>
    <property type="molecule type" value="Genomic_DNA"/>
</dbReference>
<dbReference type="Proteomes" id="UP001153269">
    <property type="component" value="Unassembled WGS sequence"/>
</dbReference>
<proteinExistence type="predicted"/>
<evidence type="ECO:0000313" key="3">
    <source>
        <dbReference type="Proteomes" id="UP001153269"/>
    </source>
</evidence>
<feature type="region of interest" description="Disordered" evidence="1">
    <location>
        <begin position="1"/>
        <end position="60"/>
    </location>
</feature>
<name>A0A9N7UPG2_PLEPL</name>
<organism evidence="2 3">
    <name type="scientific">Pleuronectes platessa</name>
    <name type="common">European plaice</name>
    <dbReference type="NCBI Taxonomy" id="8262"/>
    <lineage>
        <taxon>Eukaryota</taxon>
        <taxon>Metazoa</taxon>
        <taxon>Chordata</taxon>
        <taxon>Craniata</taxon>
        <taxon>Vertebrata</taxon>
        <taxon>Euteleostomi</taxon>
        <taxon>Actinopterygii</taxon>
        <taxon>Neopterygii</taxon>
        <taxon>Teleostei</taxon>
        <taxon>Neoteleostei</taxon>
        <taxon>Acanthomorphata</taxon>
        <taxon>Carangaria</taxon>
        <taxon>Pleuronectiformes</taxon>
        <taxon>Pleuronectoidei</taxon>
        <taxon>Pleuronectidae</taxon>
        <taxon>Pleuronectes</taxon>
    </lineage>
</organism>
<evidence type="ECO:0000313" key="2">
    <source>
        <dbReference type="EMBL" id="CAB1433841.1"/>
    </source>
</evidence>
<protein>
    <submittedName>
        <fullName evidence="2">Uncharacterized protein</fullName>
    </submittedName>
</protein>